<dbReference type="GO" id="GO:0016020">
    <property type="term" value="C:membrane"/>
    <property type="evidence" value="ECO:0007669"/>
    <property type="project" value="UniProtKB-SubCell"/>
</dbReference>
<accession>A0A1I7ZKV3</accession>
<evidence type="ECO:0000256" key="1">
    <source>
        <dbReference type="ARBA" id="ARBA00004141"/>
    </source>
</evidence>
<evidence type="ECO:0000313" key="7">
    <source>
        <dbReference type="Proteomes" id="UP000095287"/>
    </source>
</evidence>
<keyword evidence="5 6" id="KW-0472">Membrane</keyword>
<dbReference type="PANTHER" id="PTHR11119">
    <property type="entry name" value="XANTHINE-URACIL / VITAMIN C PERMEASE FAMILY MEMBER"/>
    <property type="match status" value="1"/>
</dbReference>
<dbReference type="Proteomes" id="UP000095287">
    <property type="component" value="Unplaced"/>
</dbReference>
<dbReference type="Pfam" id="PF00860">
    <property type="entry name" value="Xan_ur_permease"/>
    <property type="match status" value="1"/>
</dbReference>
<protein>
    <submittedName>
        <fullName evidence="8">Solute carrier family 23 member 2</fullName>
    </submittedName>
</protein>
<dbReference type="AlphaFoldDB" id="A0A1I7ZKV3"/>
<feature type="transmembrane region" description="Helical" evidence="6">
    <location>
        <begin position="183"/>
        <end position="204"/>
    </location>
</feature>
<feature type="transmembrane region" description="Helical" evidence="6">
    <location>
        <begin position="210"/>
        <end position="232"/>
    </location>
</feature>
<organism evidence="7 8">
    <name type="scientific">Steinernema glaseri</name>
    <dbReference type="NCBI Taxonomy" id="37863"/>
    <lineage>
        <taxon>Eukaryota</taxon>
        <taxon>Metazoa</taxon>
        <taxon>Ecdysozoa</taxon>
        <taxon>Nematoda</taxon>
        <taxon>Chromadorea</taxon>
        <taxon>Rhabditida</taxon>
        <taxon>Tylenchina</taxon>
        <taxon>Panagrolaimomorpha</taxon>
        <taxon>Strongyloidoidea</taxon>
        <taxon>Steinernematidae</taxon>
        <taxon>Steinernema</taxon>
    </lineage>
</organism>
<evidence type="ECO:0000313" key="8">
    <source>
        <dbReference type="WBParaSite" id="L893_g27207.t1"/>
    </source>
</evidence>
<comment type="similarity">
    <text evidence="2">Belongs to the nucleobase:cation symporter-2 (NCS2) (TC 2.A.40) family.</text>
</comment>
<feature type="transmembrane region" description="Helical" evidence="6">
    <location>
        <begin position="52"/>
        <end position="73"/>
    </location>
</feature>
<keyword evidence="3 6" id="KW-0812">Transmembrane</keyword>
<keyword evidence="4 6" id="KW-1133">Transmembrane helix</keyword>
<dbReference type="InterPro" id="IPR006043">
    <property type="entry name" value="NCS2"/>
</dbReference>
<evidence type="ECO:0000256" key="6">
    <source>
        <dbReference type="SAM" id="Phobius"/>
    </source>
</evidence>
<dbReference type="NCBIfam" id="NF037981">
    <property type="entry name" value="NCS2_1"/>
    <property type="match status" value="1"/>
</dbReference>
<keyword evidence="7" id="KW-1185">Reference proteome</keyword>
<feature type="transmembrane region" description="Helical" evidence="6">
    <location>
        <begin position="253"/>
        <end position="271"/>
    </location>
</feature>
<proteinExistence type="inferred from homology"/>
<evidence type="ECO:0000256" key="3">
    <source>
        <dbReference type="ARBA" id="ARBA00022692"/>
    </source>
</evidence>
<feature type="transmembrane region" description="Helical" evidence="6">
    <location>
        <begin position="113"/>
        <end position="133"/>
    </location>
</feature>
<evidence type="ECO:0000256" key="4">
    <source>
        <dbReference type="ARBA" id="ARBA00022989"/>
    </source>
</evidence>
<feature type="transmembrane region" description="Helical" evidence="6">
    <location>
        <begin position="85"/>
        <end position="106"/>
    </location>
</feature>
<feature type="transmembrane region" description="Helical" evidence="6">
    <location>
        <begin position="153"/>
        <end position="176"/>
    </location>
</feature>
<comment type="subcellular location">
    <subcellularLocation>
        <location evidence="1">Membrane</location>
        <topology evidence="1">Multi-pass membrane protein</topology>
    </subcellularLocation>
</comment>
<evidence type="ECO:0000256" key="5">
    <source>
        <dbReference type="ARBA" id="ARBA00023136"/>
    </source>
</evidence>
<name>A0A1I7ZKV3_9BILA</name>
<feature type="transmembrane region" description="Helical" evidence="6">
    <location>
        <begin position="490"/>
        <end position="511"/>
    </location>
</feature>
<feature type="transmembrane region" description="Helical" evidence="6">
    <location>
        <begin position="452"/>
        <end position="470"/>
    </location>
</feature>
<dbReference type="GO" id="GO:0022857">
    <property type="term" value="F:transmembrane transporter activity"/>
    <property type="evidence" value="ECO:0007669"/>
    <property type="project" value="InterPro"/>
</dbReference>
<dbReference type="WBParaSite" id="L893_g27207.t1">
    <property type="protein sequence ID" value="L893_g27207.t1"/>
    <property type="gene ID" value="L893_g27207"/>
</dbReference>
<reference evidence="8" key="1">
    <citation type="submission" date="2016-11" db="UniProtKB">
        <authorList>
            <consortium name="WormBaseParasite"/>
        </authorList>
    </citation>
    <scope>IDENTIFICATION</scope>
</reference>
<feature type="transmembrane region" description="Helical" evidence="6">
    <location>
        <begin position="393"/>
        <end position="415"/>
    </location>
</feature>
<feature type="transmembrane region" description="Helical" evidence="6">
    <location>
        <begin position="421"/>
        <end position="440"/>
    </location>
</feature>
<evidence type="ECO:0000256" key="2">
    <source>
        <dbReference type="ARBA" id="ARBA00008821"/>
    </source>
</evidence>
<sequence>MRIRKRCARKVLGHHAILCAQQVSSMGFVGGADDFSYALRYRANDVPKKTTALLLGLQQMMVCISGLLVVPYIVAEKACAGDGELALRATLISTTFVVTGVGTILQSTLGLRLAILQGPSFAFLPPLLAYFSSYECKSTMNDHVPEEEWLGRIQIISGSLFCASLLLVVVGSCGLVGTIAKHLGPVTITPVVFLLCISNVHVVIEKAKLHWISVAEYVLLMIFALYLSEVCVPLPTIRNGRLATARVRLFGEFPYLTSMLIAWAICFFMTLTDIEPVGGEARTDNNATLDILYNAPWVNVPYPGQFGMPRIDIGLFLGFIASCLGCLIESLGNYDIASKVSEEPHADAATANRAIIVEGIGCALAGAMGIGVGVTTYSENIAVLKITRVASRITLQVAGVLLIVLGLFTKVGAAFSTLPSAMIGGILGMGISMIVGVALANLQYIDLKLSRNVTIIGVAIIAGLCVSDYFEQNPLSTGYDEADRVFNLLIRIRMVVGGLIAFALDNTVGGATRRQRGLKEKSRADVSTVEKAAEKDGYAFPDCVNRFLLKVPLLTVLPFLPSKEKLKCALRTDSTTAIEEPQTYIATVKIC</sequence>